<dbReference type="GO" id="GO:0005216">
    <property type="term" value="F:monoatomic ion channel activity"/>
    <property type="evidence" value="ECO:0007669"/>
    <property type="project" value="InterPro"/>
</dbReference>
<keyword evidence="9" id="KW-1185">Reference proteome</keyword>
<dbReference type="InterPro" id="IPR001054">
    <property type="entry name" value="A/G_cyclase"/>
</dbReference>
<name>A0A8S1PYG9_9CILI</name>
<dbReference type="AlphaFoldDB" id="A0A8S1PYG9"/>
<dbReference type="GO" id="GO:0035556">
    <property type="term" value="P:intracellular signal transduction"/>
    <property type="evidence" value="ECO:0007669"/>
    <property type="project" value="InterPro"/>
</dbReference>
<dbReference type="PANTHER" id="PTHR43336">
    <property type="entry name" value="OXYGEN SENSOR HISTIDINE KINASE RESPONSE REGULATOR DEVS/DOSS"/>
    <property type="match status" value="1"/>
</dbReference>
<keyword evidence="2 6" id="KW-0812">Transmembrane</keyword>
<accession>A0A8S1PYG9</accession>
<dbReference type="Proteomes" id="UP000692954">
    <property type="component" value="Unassembled WGS sequence"/>
</dbReference>
<dbReference type="GO" id="GO:0009190">
    <property type="term" value="P:cyclic nucleotide biosynthetic process"/>
    <property type="evidence" value="ECO:0007669"/>
    <property type="project" value="InterPro"/>
</dbReference>
<sequence>MSQPQVNPEVDNQSVISEESDNDDVDVFGQNEDIDKFPLLTSILDNTWFQVIVNLLTIYALFGDDIRIIAFDKRADDGFDVITIICMIIFSIEIIIASLVRNDYFNSFFFWLDIISTVSQILDVTQFNIAVGLQGSVAAKSASQLSQANKASKTSSKAIRVVRLVRLIRIVKLYKAASYQQEQAFKRQPLRVSTMKKSRATIYPSVYDNINNNGQAEQENLNKKENVTEQRGSIESHKLEGDDNANSQENRENQNMVAKQQQIENLVPKIQQNHRLSVKDPQQVKVKQIKESRVSKRLSDSTTKKVIVLVILLLLIMPLFSSDYYFESSYSLAYAAEYFRVVAEIPDTKLSEINETINFVIDQHKQFDTPVGYITNPFTEIENYETPSYQYLRESSKSYYFELVDPVLVGLEYIGDPVILFVSDNSDVESKNSIINIVNTLFVSAVLLFGAIAFSNDANNVALKPIDRMIVKVNLIAKNPQLAKEMKLESEGIQKETTQIENAIIKIGALLALGFGDAGSAIIGTNMASSGDVDPMLPGKRKWAIYGFCDIRNFTDATEVLQKDVMLFVNNIAEIVHSMVDRYKGSANKNIGDAFLLVWKINDSQWHEEGNEIKWSNIVQINQLADCALIAFMKIYAKINREPKILDYRNDERLSQRLPGYKVKMGFGLHIGWGIEGAIGSEFKIDASYLSPNVNMASRLEAATKQYGVAVLISSELHQYFSNDIKKYTRQIDKVTVKGSVKPVGLYTVEMDADDLPPSKEDYPQEDKQQVMYEKKQIFLQQIENGDFNGEMHIKRNKDLALITKNFNQEFLHQFGQGFQGYLLGNWKEAHMWLEKAKLIRPNDGPISTLFNVMSETNFKAPADWKGYRELTEK</sequence>
<feature type="region of interest" description="Disordered" evidence="5">
    <location>
        <begin position="217"/>
        <end position="256"/>
    </location>
</feature>
<evidence type="ECO:0000256" key="5">
    <source>
        <dbReference type="SAM" id="MobiDB-lite"/>
    </source>
</evidence>
<evidence type="ECO:0000256" key="3">
    <source>
        <dbReference type="ARBA" id="ARBA00022989"/>
    </source>
</evidence>
<comment type="subcellular location">
    <subcellularLocation>
        <location evidence="1">Membrane</location>
        <topology evidence="1">Multi-pass membrane protein</topology>
    </subcellularLocation>
</comment>
<evidence type="ECO:0000313" key="9">
    <source>
        <dbReference type="Proteomes" id="UP000692954"/>
    </source>
</evidence>
<dbReference type="CDD" id="cd07302">
    <property type="entry name" value="CHD"/>
    <property type="match status" value="1"/>
</dbReference>
<feature type="compositionally biased region" description="Polar residues" evidence="5">
    <location>
        <begin position="244"/>
        <end position="256"/>
    </location>
</feature>
<keyword evidence="3 6" id="KW-1133">Transmembrane helix</keyword>
<comment type="caution">
    <text evidence="8">The sequence shown here is derived from an EMBL/GenBank/DDBJ whole genome shotgun (WGS) entry which is preliminary data.</text>
</comment>
<evidence type="ECO:0000256" key="4">
    <source>
        <dbReference type="ARBA" id="ARBA00023136"/>
    </source>
</evidence>
<evidence type="ECO:0000256" key="2">
    <source>
        <dbReference type="ARBA" id="ARBA00022692"/>
    </source>
</evidence>
<evidence type="ECO:0000259" key="7">
    <source>
        <dbReference type="PROSITE" id="PS50125"/>
    </source>
</evidence>
<feature type="compositionally biased region" description="Basic and acidic residues" evidence="5">
    <location>
        <begin position="220"/>
        <end position="241"/>
    </location>
</feature>
<dbReference type="InterPro" id="IPR005821">
    <property type="entry name" value="Ion_trans_dom"/>
</dbReference>
<reference evidence="8" key="1">
    <citation type="submission" date="2021-01" db="EMBL/GenBank/DDBJ databases">
        <authorList>
            <consortium name="Genoscope - CEA"/>
            <person name="William W."/>
        </authorList>
    </citation>
    <scope>NUCLEOTIDE SEQUENCE</scope>
</reference>
<feature type="transmembrane region" description="Helical" evidence="6">
    <location>
        <begin position="306"/>
        <end position="326"/>
    </location>
</feature>
<dbReference type="EMBL" id="CAJJDN010000090">
    <property type="protein sequence ID" value="CAD8108224.1"/>
    <property type="molecule type" value="Genomic_DNA"/>
</dbReference>
<protein>
    <recommendedName>
        <fullName evidence="7">Guanylate cyclase domain-containing protein</fullName>
    </recommendedName>
</protein>
<organism evidence="8 9">
    <name type="scientific">Paramecium sonneborni</name>
    <dbReference type="NCBI Taxonomy" id="65129"/>
    <lineage>
        <taxon>Eukaryota</taxon>
        <taxon>Sar</taxon>
        <taxon>Alveolata</taxon>
        <taxon>Ciliophora</taxon>
        <taxon>Intramacronucleata</taxon>
        <taxon>Oligohymenophorea</taxon>
        <taxon>Peniculida</taxon>
        <taxon>Parameciidae</taxon>
        <taxon>Paramecium</taxon>
    </lineage>
</organism>
<evidence type="ECO:0000256" key="6">
    <source>
        <dbReference type="SAM" id="Phobius"/>
    </source>
</evidence>
<evidence type="ECO:0000256" key="1">
    <source>
        <dbReference type="ARBA" id="ARBA00004141"/>
    </source>
</evidence>
<dbReference type="PANTHER" id="PTHR43336:SF3">
    <property type="entry name" value="GUANYLATE CYCLASE DOMAIN-CONTAINING PROTEIN"/>
    <property type="match status" value="1"/>
</dbReference>
<dbReference type="Pfam" id="PF00520">
    <property type="entry name" value="Ion_trans"/>
    <property type="match status" value="1"/>
</dbReference>
<dbReference type="GO" id="GO:0016020">
    <property type="term" value="C:membrane"/>
    <property type="evidence" value="ECO:0007669"/>
    <property type="project" value="UniProtKB-SubCell"/>
</dbReference>
<feature type="domain" description="Guanylate cyclase" evidence="7">
    <location>
        <begin position="545"/>
        <end position="701"/>
    </location>
</feature>
<dbReference type="OrthoDB" id="60033at2759"/>
<keyword evidence="4 6" id="KW-0472">Membrane</keyword>
<proteinExistence type="predicted"/>
<dbReference type="PROSITE" id="PS50125">
    <property type="entry name" value="GUANYLATE_CYCLASE_2"/>
    <property type="match status" value="1"/>
</dbReference>
<dbReference type="Pfam" id="PF00211">
    <property type="entry name" value="Guanylate_cyc"/>
    <property type="match status" value="1"/>
</dbReference>
<evidence type="ECO:0000313" key="8">
    <source>
        <dbReference type="EMBL" id="CAD8108224.1"/>
    </source>
</evidence>
<feature type="transmembrane region" description="Helical" evidence="6">
    <location>
        <begin position="47"/>
        <end position="66"/>
    </location>
</feature>
<feature type="transmembrane region" description="Helical" evidence="6">
    <location>
        <begin position="78"/>
        <end position="98"/>
    </location>
</feature>
<gene>
    <name evidence="8" type="ORF">PSON_ATCC_30995.1.T0900191</name>
</gene>